<evidence type="ECO:0000313" key="2">
    <source>
        <dbReference type="Proteomes" id="UP001306950"/>
    </source>
</evidence>
<evidence type="ECO:0000313" key="1">
    <source>
        <dbReference type="EMBL" id="MEF2969102.1"/>
    </source>
</evidence>
<sequence>MTIMITEKEKQFQIADYKNLAEKLVKRGSLFALFKLQTEMIRVLTADDEPDVTQKRITEFLGILKEVTDDCLTCPKCQQSYIFRICTGLSYEKDNAIELTCNGCGDCFSHSEKKSHAIYFNFEAWREVDNLRKISRGFAISYRLIDSPKKAFLYIYDKKDTRPELWINGYRVFNSEEVKSYWEYSKGLIKRWKKDEKIQLSFIQIENAKIYTLDKPKSD</sequence>
<name>A0ABU7VZI1_9BACL</name>
<dbReference type="RefSeq" id="WP_331849207.1">
    <property type="nucleotide sequence ID" value="NZ_JAZHPZ010000023.1"/>
</dbReference>
<gene>
    <name evidence="1" type="ORF">V3851_25290</name>
</gene>
<accession>A0ABU7VZI1</accession>
<dbReference type="Proteomes" id="UP001306950">
    <property type="component" value="Unassembled WGS sequence"/>
</dbReference>
<keyword evidence="2" id="KW-1185">Reference proteome</keyword>
<organism evidence="1 2">
    <name type="scientific">Paenibacillus haidiansis</name>
    <dbReference type="NCBI Taxonomy" id="1574488"/>
    <lineage>
        <taxon>Bacteria</taxon>
        <taxon>Bacillati</taxon>
        <taxon>Bacillota</taxon>
        <taxon>Bacilli</taxon>
        <taxon>Bacillales</taxon>
        <taxon>Paenibacillaceae</taxon>
        <taxon>Paenibacillus</taxon>
    </lineage>
</organism>
<protein>
    <submittedName>
        <fullName evidence="1">Uncharacterized protein</fullName>
    </submittedName>
</protein>
<reference evidence="1 2" key="1">
    <citation type="submission" date="2024-02" db="EMBL/GenBank/DDBJ databases">
        <title>A nitrogen-fixing paenibacillus bacterium.</title>
        <authorList>
            <person name="Zhang W.L."/>
            <person name="Chen S.F."/>
        </authorList>
    </citation>
    <scope>NUCLEOTIDE SEQUENCE [LARGE SCALE GENOMIC DNA]</scope>
    <source>
        <strain evidence="1 2">M1</strain>
    </source>
</reference>
<proteinExistence type="predicted"/>
<comment type="caution">
    <text evidence="1">The sequence shown here is derived from an EMBL/GenBank/DDBJ whole genome shotgun (WGS) entry which is preliminary data.</text>
</comment>
<dbReference type="EMBL" id="JAZHPZ010000023">
    <property type="protein sequence ID" value="MEF2969102.1"/>
    <property type="molecule type" value="Genomic_DNA"/>
</dbReference>